<evidence type="ECO:0000256" key="3">
    <source>
        <dbReference type="ARBA" id="ARBA00022694"/>
    </source>
</evidence>
<dbReference type="HAMAP" id="MF_00168">
    <property type="entry name" value="Q_tRNA_Tgt"/>
    <property type="match status" value="1"/>
</dbReference>
<dbReference type="InterPro" id="IPR050076">
    <property type="entry name" value="ArchSynthase1/Queuine_TRR"/>
</dbReference>
<keyword evidence="3" id="KW-0819">tRNA processing</keyword>
<keyword evidence="2 5" id="KW-0808">Transferase</keyword>
<gene>
    <name evidence="5" type="primary">tgt_4</name>
    <name evidence="5" type="ORF">GALL_85300</name>
</gene>
<evidence type="ECO:0000259" key="4">
    <source>
        <dbReference type="Pfam" id="PF01702"/>
    </source>
</evidence>
<dbReference type="EMBL" id="MLJW01000027">
    <property type="protein sequence ID" value="OIR09297.1"/>
    <property type="molecule type" value="Genomic_DNA"/>
</dbReference>
<dbReference type="AlphaFoldDB" id="A0A1J5SLF6"/>
<evidence type="ECO:0000256" key="1">
    <source>
        <dbReference type="ARBA" id="ARBA00022676"/>
    </source>
</evidence>
<dbReference type="Pfam" id="PF01702">
    <property type="entry name" value="TGT"/>
    <property type="match status" value="1"/>
</dbReference>
<dbReference type="EC" id="2.4.2.29" evidence="5"/>
<dbReference type="GO" id="GO:0008479">
    <property type="term" value="F:tRNA-guanosine(34) queuine transglycosylase activity"/>
    <property type="evidence" value="ECO:0007669"/>
    <property type="project" value="InterPro"/>
</dbReference>
<evidence type="ECO:0000256" key="2">
    <source>
        <dbReference type="ARBA" id="ARBA00022679"/>
    </source>
</evidence>
<dbReference type="NCBIfam" id="TIGR00430">
    <property type="entry name" value="Q_tRNA_tgt"/>
    <property type="match status" value="1"/>
</dbReference>
<sequence>MSRHFELLKTDATTAARRGRLQTRHGVVETPIFMPVGTQGTVKAVTPAQVRELGAQIILGNTYHLNLRPGSELIRDLGGLHRFMGWEGPILTDSGGFQVFSLAKLRDVREDGVAFQSHIDGARLFLGPREVMAIQANLGSDIAMVIDECPPWPCSRDECARAVERSLRWAAECGRIAAGSGFLDAGHHVFGIVQGSTFDDLRREAAEGLAALDLPGYAVGGVSVGEPEPEMLKQVAATTPWMPADKPRYTMGLGTPPQILRMVALGVDMFDCVLPTRVARNGLVFTPDGPMNLRNERYRADPRPICEGLANYTARFSRAYLRHLVLAEEMLAGTLLTIHNLHFYLDLMAQARAHIEAGDFATWHREWIGRYEAGAEARRQGRAAAD</sequence>
<dbReference type="InterPro" id="IPR002616">
    <property type="entry name" value="tRNA_ribo_trans-like"/>
</dbReference>
<evidence type="ECO:0000313" key="5">
    <source>
        <dbReference type="EMBL" id="OIR09297.1"/>
    </source>
</evidence>
<feature type="domain" description="tRNA-guanine(15) transglycosylase-like" evidence="4">
    <location>
        <begin position="14"/>
        <end position="372"/>
    </location>
</feature>
<dbReference type="PANTHER" id="PTHR46499">
    <property type="entry name" value="QUEUINE TRNA-RIBOSYLTRANSFERASE"/>
    <property type="match status" value="1"/>
</dbReference>
<dbReference type="NCBIfam" id="TIGR00449">
    <property type="entry name" value="tgt_general"/>
    <property type="match status" value="1"/>
</dbReference>
<dbReference type="PANTHER" id="PTHR46499:SF1">
    <property type="entry name" value="QUEUINE TRNA-RIBOSYLTRANSFERASE"/>
    <property type="match status" value="1"/>
</dbReference>
<dbReference type="InterPro" id="IPR036511">
    <property type="entry name" value="TGT-like_sf"/>
</dbReference>
<comment type="caution">
    <text evidence="5">The sequence shown here is derived from an EMBL/GenBank/DDBJ whole genome shotgun (WGS) entry which is preliminary data.</text>
</comment>
<organism evidence="5">
    <name type="scientific">mine drainage metagenome</name>
    <dbReference type="NCBI Taxonomy" id="410659"/>
    <lineage>
        <taxon>unclassified sequences</taxon>
        <taxon>metagenomes</taxon>
        <taxon>ecological metagenomes</taxon>
    </lineage>
</organism>
<dbReference type="SUPFAM" id="SSF51713">
    <property type="entry name" value="tRNA-guanine transglycosylase"/>
    <property type="match status" value="1"/>
</dbReference>
<keyword evidence="1 5" id="KW-0328">Glycosyltransferase</keyword>
<name>A0A1J5SLF6_9ZZZZ</name>
<protein>
    <submittedName>
        <fullName evidence="5">Queuine tRNA-ribosyltransferase</fullName>
        <ecNumber evidence="5">2.4.2.29</ecNumber>
    </submittedName>
</protein>
<dbReference type="InterPro" id="IPR004803">
    <property type="entry name" value="TGT"/>
</dbReference>
<dbReference type="Gene3D" id="3.20.20.105">
    <property type="entry name" value="Queuine tRNA-ribosyltransferase-like"/>
    <property type="match status" value="1"/>
</dbReference>
<dbReference type="GO" id="GO:0008616">
    <property type="term" value="P:tRNA queuosine(34) biosynthetic process"/>
    <property type="evidence" value="ECO:0007669"/>
    <property type="project" value="TreeGrafter"/>
</dbReference>
<dbReference type="GO" id="GO:0005829">
    <property type="term" value="C:cytosol"/>
    <property type="evidence" value="ECO:0007669"/>
    <property type="project" value="TreeGrafter"/>
</dbReference>
<proteinExistence type="inferred from homology"/>
<reference evidence="5" key="1">
    <citation type="submission" date="2016-10" db="EMBL/GenBank/DDBJ databases">
        <title>Sequence of Gallionella enrichment culture.</title>
        <authorList>
            <person name="Poehlein A."/>
            <person name="Muehling M."/>
            <person name="Daniel R."/>
        </authorList>
    </citation>
    <scope>NUCLEOTIDE SEQUENCE</scope>
</reference>
<accession>A0A1J5SLF6</accession>